<sequence>MVCPASSSCQVHRSTHPHILRRGIFKRGKSDAESSSKRIRRYHCADRVHSLLRIGTGPRVVLPPAGGFRGGAGVVTTNIFLGIARSGWQDLHNAASLIFAAFVVVHLLLRWRYLRGFGRIFSRASGTSDRGRNLLGAHGCCYHRRAAEMTWFFPGFPGFAALE</sequence>
<keyword evidence="3" id="KW-1185">Reference proteome</keyword>
<gene>
    <name evidence="2" type="ORF">FGU65_08060</name>
</gene>
<dbReference type="InterPro" id="IPR025517">
    <property type="entry name" value="DUF4405"/>
</dbReference>
<proteinExistence type="predicted"/>
<dbReference type="EMBL" id="VCYH01000004">
    <property type="protein sequence ID" value="MDN7024840.1"/>
    <property type="molecule type" value="Genomic_DNA"/>
</dbReference>
<accession>A0ABT8MA88</accession>
<reference evidence="2" key="1">
    <citation type="submission" date="2019-05" db="EMBL/GenBank/DDBJ databases">
        <title>Methanoculleus sp. FWC-SCC1, a methanogenic archaeon isolated from deep marine cold seep.</title>
        <authorList>
            <person name="Chen Y.-W."/>
            <person name="Chen S.-C."/>
            <person name="Teng N.-H."/>
            <person name="Lai M.-C."/>
        </authorList>
    </citation>
    <scope>NUCLEOTIDE SEQUENCE</scope>
    <source>
        <strain evidence="2">FWC-SCC1</strain>
    </source>
</reference>
<dbReference type="Pfam" id="PF14358">
    <property type="entry name" value="DUF4405"/>
    <property type="match status" value="1"/>
</dbReference>
<evidence type="ECO:0000313" key="3">
    <source>
        <dbReference type="Proteomes" id="UP001168338"/>
    </source>
</evidence>
<organism evidence="2 3">
    <name type="scientific">Methanoculleus frigidifontis</name>
    <dbReference type="NCBI Taxonomy" id="2584085"/>
    <lineage>
        <taxon>Archaea</taxon>
        <taxon>Methanobacteriati</taxon>
        <taxon>Methanobacteriota</taxon>
        <taxon>Stenosarchaea group</taxon>
        <taxon>Methanomicrobia</taxon>
        <taxon>Methanomicrobiales</taxon>
        <taxon>Methanomicrobiaceae</taxon>
        <taxon>Methanoculleus</taxon>
    </lineage>
</organism>
<feature type="domain" description="Flavinylation-associated cytochrome" evidence="1">
    <location>
        <begin position="70"/>
        <end position="111"/>
    </location>
</feature>
<evidence type="ECO:0000259" key="1">
    <source>
        <dbReference type="Pfam" id="PF14358"/>
    </source>
</evidence>
<dbReference type="Proteomes" id="UP001168338">
    <property type="component" value="Unassembled WGS sequence"/>
</dbReference>
<name>A0ABT8MA88_9EURY</name>
<evidence type="ECO:0000313" key="2">
    <source>
        <dbReference type="EMBL" id="MDN7024840.1"/>
    </source>
</evidence>
<comment type="caution">
    <text evidence="2">The sequence shown here is derived from an EMBL/GenBank/DDBJ whole genome shotgun (WGS) entry which is preliminary data.</text>
</comment>
<protein>
    <submittedName>
        <fullName evidence="2">DUF4405 domain-containing protein</fullName>
    </submittedName>
</protein>